<keyword evidence="1" id="KW-0812">Transmembrane</keyword>
<feature type="non-terminal residue" evidence="2">
    <location>
        <position position="195"/>
    </location>
</feature>
<keyword evidence="1" id="KW-0472">Membrane</keyword>
<evidence type="ECO:0000256" key="1">
    <source>
        <dbReference type="SAM" id="Phobius"/>
    </source>
</evidence>
<feature type="transmembrane region" description="Helical" evidence="1">
    <location>
        <begin position="178"/>
        <end position="194"/>
    </location>
</feature>
<evidence type="ECO:0008006" key="4">
    <source>
        <dbReference type="Google" id="ProtNLM"/>
    </source>
</evidence>
<reference evidence="3" key="1">
    <citation type="submission" date="2017-09" db="EMBL/GenBank/DDBJ databases">
        <title>Depth-based differentiation of microbial function through sediment-hosted aquifers and enrichment of novel symbionts in the deep terrestrial subsurface.</title>
        <authorList>
            <person name="Probst A.J."/>
            <person name="Ladd B."/>
            <person name="Jarett J.K."/>
            <person name="Geller-Mcgrath D.E."/>
            <person name="Sieber C.M.K."/>
            <person name="Emerson J.B."/>
            <person name="Anantharaman K."/>
            <person name="Thomas B.C."/>
            <person name="Malmstrom R."/>
            <person name="Stieglmeier M."/>
            <person name="Klingl A."/>
            <person name="Woyke T."/>
            <person name="Ryan C.M."/>
            <person name="Banfield J.F."/>
        </authorList>
    </citation>
    <scope>NUCLEOTIDE SEQUENCE [LARGE SCALE GENOMIC DNA]</scope>
</reference>
<name>A0A2H0U5T8_9BACT</name>
<feature type="transmembrane region" description="Helical" evidence="1">
    <location>
        <begin position="87"/>
        <end position="107"/>
    </location>
</feature>
<feature type="transmembrane region" description="Helical" evidence="1">
    <location>
        <begin position="47"/>
        <end position="67"/>
    </location>
</feature>
<feature type="transmembrane region" description="Helical" evidence="1">
    <location>
        <begin position="113"/>
        <end position="133"/>
    </location>
</feature>
<evidence type="ECO:0000313" key="3">
    <source>
        <dbReference type="Proteomes" id="UP000229128"/>
    </source>
</evidence>
<feature type="transmembrane region" description="Helical" evidence="1">
    <location>
        <begin position="21"/>
        <end position="41"/>
    </location>
</feature>
<keyword evidence="1" id="KW-1133">Transmembrane helix</keyword>
<organism evidence="2 3">
    <name type="scientific">Candidatus Kuenenbacteria bacterium CG10_big_fil_rev_8_21_14_0_10_39_14</name>
    <dbReference type="NCBI Taxonomy" id="1974619"/>
    <lineage>
        <taxon>Bacteria</taxon>
        <taxon>Candidatus Kueneniibacteriota</taxon>
    </lineage>
</organism>
<dbReference type="EMBL" id="PFBQ01000033">
    <property type="protein sequence ID" value="PIR80844.1"/>
    <property type="molecule type" value="Genomic_DNA"/>
</dbReference>
<dbReference type="AlphaFoldDB" id="A0A2H0U5T8"/>
<gene>
    <name evidence="2" type="ORF">COU24_01770</name>
</gene>
<evidence type="ECO:0000313" key="2">
    <source>
        <dbReference type="EMBL" id="PIR80844.1"/>
    </source>
</evidence>
<comment type="caution">
    <text evidence="2">The sequence shown here is derived from an EMBL/GenBank/DDBJ whole genome shotgun (WGS) entry which is preliminary data.</text>
</comment>
<accession>A0A2H0U5T8</accession>
<sequence>MLFRFKRENTKLRVAYIVSRFFEPFLWLTIIGLATIFSEYFDGYNRVSWGIILLAFLGVLPLLTLWLGLKKGKVKDIDFSKREERTAFILMILFYWFLGALLTWALAGPRLVSAILITAIIVAATVLIINLYWKVSVHALGITTSALFINQLFDWQYLWLFIFVPLVAWSRWAQKRHTIAQLLGGCGLAILAWVL</sequence>
<dbReference type="Proteomes" id="UP000229128">
    <property type="component" value="Unassembled WGS sequence"/>
</dbReference>
<proteinExistence type="predicted"/>
<protein>
    <recommendedName>
        <fullName evidence="4">Phosphatidic acid phosphatase type 2/haloperoxidase domain-containing protein</fullName>
    </recommendedName>
</protein>